<dbReference type="PIRSF" id="PIRSF016578">
    <property type="entry name" value="HsaA"/>
    <property type="match status" value="1"/>
</dbReference>
<dbReference type="InterPro" id="IPR037069">
    <property type="entry name" value="AcylCoA_DH/ox_N_sf"/>
</dbReference>
<dbReference type="GO" id="GO:0003853">
    <property type="term" value="F:short-chain 2-methyl fatty acyl-CoA dehydrogenase activity"/>
    <property type="evidence" value="ECO:0007669"/>
    <property type="project" value="UniProtKB-EC"/>
</dbReference>
<evidence type="ECO:0000259" key="30">
    <source>
        <dbReference type="Pfam" id="PF02771"/>
    </source>
</evidence>
<feature type="domain" description="Acyl-CoA dehydrogenase/oxidase N-terminal" evidence="30">
    <location>
        <begin position="30"/>
        <end position="139"/>
    </location>
</feature>
<evidence type="ECO:0000256" key="18">
    <source>
        <dbReference type="ARBA" id="ARBA00041537"/>
    </source>
</evidence>
<dbReference type="Gene3D" id="2.40.110.10">
    <property type="entry name" value="Butyryl-CoA Dehydrogenase, subunit A, domain 2"/>
    <property type="match status" value="1"/>
</dbReference>
<evidence type="ECO:0000259" key="29">
    <source>
        <dbReference type="Pfam" id="PF02770"/>
    </source>
</evidence>
<dbReference type="GO" id="GO:0046395">
    <property type="term" value="P:carboxylic acid catabolic process"/>
    <property type="evidence" value="ECO:0007669"/>
    <property type="project" value="UniProtKB-ARBA"/>
</dbReference>
<dbReference type="GO" id="GO:0050660">
    <property type="term" value="F:flavin adenine dinucleotide binding"/>
    <property type="evidence" value="ECO:0007669"/>
    <property type="project" value="InterPro"/>
</dbReference>
<evidence type="ECO:0000256" key="17">
    <source>
        <dbReference type="ARBA" id="ARBA00039850"/>
    </source>
</evidence>
<dbReference type="FunFam" id="2.40.110.10:FF:000001">
    <property type="entry name" value="Acyl-CoA dehydrogenase, mitochondrial"/>
    <property type="match status" value="1"/>
</dbReference>
<dbReference type="SUPFAM" id="SSF47203">
    <property type="entry name" value="Acyl-CoA dehydrogenase C-terminal domain-like"/>
    <property type="match status" value="1"/>
</dbReference>
<dbReference type="EMBL" id="VLTL01000063">
    <property type="protein sequence ID" value="KAA0163718.1"/>
    <property type="molecule type" value="Genomic_DNA"/>
</dbReference>
<dbReference type="InterPro" id="IPR046373">
    <property type="entry name" value="Acyl-CoA_Oxase/DH_mid-dom_sf"/>
</dbReference>
<comment type="catalytic activity">
    <reaction evidence="23">
        <text>butanoyl-CoA + oxidized [electron-transfer flavoprotein] + H(+) = (2E)-butenoyl-CoA + reduced [electron-transfer flavoprotein]</text>
        <dbReference type="Rhea" id="RHEA:24004"/>
        <dbReference type="Rhea" id="RHEA-COMP:10685"/>
        <dbReference type="Rhea" id="RHEA-COMP:10686"/>
        <dbReference type="ChEBI" id="CHEBI:15378"/>
        <dbReference type="ChEBI" id="CHEBI:57332"/>
        <dbReference type="ChEBI" id="CHEBI:57371"/>
        <dbReference type="ChEBI" id="CHEBI:57692"/>
        <dbReference type="ChEBI" id="CHEBI:58307"/>
    </reaction>
    <physiologicalReaction direction="left-to-right" evidence="23">
        <dbReference type="Rhea" id="RHEA:24005"/>
    </physiologicalReaction>
</comment>
<dbReference type="CDD" id="cd01158">
    <property type="entry name" value="SCAD_SBCAD"/>
    <property type="match status" value="1"/>
</dbReference>
<dbReference type="EMBL" id="VLTM01000062">
    <property type="protein sequence ID" value="KAA0158785.1"/>
    <property type="molecule type" value="Genomic_DNA"/>
</dbReference>
<evidence type="ECO:0000256" key="2">
    <source>
        <dbReference type="ARBA" id="ARBA00004305"/>
    </source>
</evidence>
<evidence type="ECO:0000256" key="25">
    <source>
        <dbReference type="ARBA" id="ARBA00049552"/>
    </source>
</evidence>
<dbReference type="PANTHER" id="PTHR43884:SF1">
    <property type="entry name" value="SHORT_BRANCHED CHAIN SPECIFIC ACYL-COA DEHYDROGENASE, MITOCHONDRIAL"/>
    <property type="match status" value="1"/>
</dbReference>
<comment type="pathway">
    <text evidence="3">Lipid metabolism; mitochondrial fatty acid beta-oxidation.</text>
</comment>
<sequence length="406" mass="44274">MLSRAARTAARFRPATGVRAMSMHPVTALSEDEQALKDAVQRFAQDRIAPKVRSMDESATMDPQIIEELFQQGFMGIEIPAEHGGVGSNFMSSCLVIEELAKVDASVSVMVDVQNTLVNNVFAFYASDEIKEYAYPRLAGDTLGSFCLSEAGSGSDAFALGTRAEDKGDHWELNGSKMWITNAGEAGLFLVMANVDPSAGYRGITCFLVERDQEGFSVGKKEDKLGIRASSTCPLTLEGVKVPKNRVVGEVGKGYKIAIEILNEGRIGIASQMLGIAQGAFDATLPYLFERKQFGSAIGDFQGMQHQYAQVGMEIEAARLMVYNAARRKEAGLGFVKEAAMAKLYASQVAERTASRCVEWMGGLGFVKDFPQEKFYRDQKIGAIYEGTSSVMLNTIGKMISREYRA</sequence>
<dbReference type="Pfam" id="PF02770">
    <property type="entry name" value="Acyl-CoA_dh_M"/>
    <property type="match status" value="1"/>
</dbReference>
<comment type="catalytic activity">
    <reaction evidence="20">
        <text>2-methylbutanoyl-CoA + oxidized [electron-transfer flavoprotein] + H(+) = (2E)-2-methylbut-2-enoyl-CoA + reduced [electron-transfer flavoprotein]</text>
        <dbReference type="Rhea" id="RHEA:43780"/>
        <dbReference type="Rhea" id="RHEA-COMP:10685"/>
        <dbReference type="Rhea" id="RHEA-COMP:10686"/>
        <dbReference type="ChEBI" id="CHEBI:15378"/>
        <dbReference type="ChEBI" id="CHEBI:57336"/>
        <dbReference type="ChEBI" id="CHEBI:57337"/>
        <dbReference type="ChEBI" id="CHEBI:57692"/>
        <dbReference type="ChEBI" id="CHEBI:58307"/>
        <dbReference type="EC" id="1.3.8.5"/>
    </reaction>
    <physiologicalReaction direction="left-to-right" evidence="20">
        <dbReference type="Rhea" id="RHEA:43781"/>
    </physiologicalReaction>
</comment>
<dbReference type="SUPFAM" id="SSF56645">
    <property type="entry name" value="Acyl-CoA dehydrogenase NM domain-like"/>
    <property type="match status" value="1"/>
</dbReference>
<keyword evidence="12 27" id="KW-0560">Oxidoreductase</keyword>
<evidence type="ECO:0000256" key="21">
    <source>
        <dbReference type="ARBA" id="ARBA00048307"/>
    </source>
</evidence>
<comment type="caution">
    <text evidence="34">The sequence shown here is derived from an EMBL/GenBank/DDBJ whole genome shotgun (WGS) entry which is preliminary data.</text>
</comment>
<dbReference type="InterPro" id="IPR013786">
    <property type="entry name" value="AcylCoA_DH/ox_N"/>
</dbReference>
<dbReference type="Pfam" id="PF02771">
    <property type="entry name" value="Acyl-CoA_dh_N"/>
    <property type="match status" value="1"/>
</dbReference>
<evidence type="ECO:0000256" key="26">
    <source>
        <dbReference type="ARBA" id="ARBA00051903"/>
    </source>
</evidence>
<evidence type="ECO:0000256" key="24">
    <source>
        <dbReference type="ARBA" id="ARBA00049192"/>
    </source>
</evidence>
<organism evidence="34 35">
    <name type="scientific">Cafeteria roenbergensis</name>
    <name type="common">Marine flagellate</name>
    <dbReference type="NCBI Taxonomy" id="33653"/>
    <lineage>
        <taxon>Eukaryota</taxon>
        <taxon>Sar</taxon>
        <taxon>Stramenopiles</taxon>
        <taxon>Bigyra</taxon>
        <taxon>Opalozoa</taxon>
        <taxon>Bicosoecida</taxon>
        <taxon>Cafeteriaceae</taxon>
        <taxon>Cafeteria</taxon>
    </lineage>
</organism>
<dbReference type="OrthoDB" id="10262177at2759"/>
<evidence type="ECO:0000256" key="11">
    <source>
        <dbReference type="ARBA" id="ARBA00022990"/>
    </source>
</evidence>
<evidence type="ECO:0000256" key="3">
    <source>
        <dbReference type="ARBA" id="ARBA00005198"/>
    </source>
</evidence>
<evidence type="ECO:0000313" key="31">
    <source>
        <dbReference type="EMBL" id="KAA0154647.1"/>
    </source>
</evidence>
<comment type="catalytic activity">
    <reaction evidence="21">
        <text>valproyl-CoA + oxidized [electron-transfer flavoprotein] + H(+) = (2E)-2-propylpent-2-enoyl-CoA + reduced [electron-transfer flavoprotein]</text>
        <dbReference type="Rhea" id="RHEA:65344"/>
        <dbReference type="Rhea" id="RHEA-COMP:10685"/>
        <dbReference type="Rhea" id="RHEA-COMP:10686"/>
        <dbReference type="ChEBI" id="CHEBI:15378"/>
        <dbReference type="ChEBI" id="CHEBI:57692"/>
        <dbReference type="ChEBI" id="CHEBI:58307"/>
        <dbReference type="ChEBI" id="CHEBI:156457"/>
        <dbReference type="ChEBI" id="CHEBI:156458"/>
    </reaction>
    <physiologicalReaction direction="left-to-right" evidence="21">
        <dbReference type="Rhea" id="RHEA:65345"/>
    </physiologicalReaction>
</comment>
<comment type="subcellular location">
    <subcellularLocation>
        <location evidence="2">Mitochondrion matrix</location>
    </subcellularLocation>
</comment>
<evidence type="ECO:0000256" key="8">
    <source>
        <dbReference type="ARBA" id="ARBA00022827"/>
    </source>
</evidence>
<name>A0A5A8E6A3_CAFRO</name>
<dbReference type="InterPro" id="IPR036250">
    <property type="entry name" value="AcylCo_DH-like_C"/>
</dbReference>
<proteinExistence type="inferred from homology"/>
<evidence type="ECO:0000256" key="14">
    <source>
        <dbReference type="ARBA" id="ARBA00023128"/>
    </source>
</evidence>
<keyword evidence="14" id="KW-0496">Mitochondrion</keyword>
<evidence type="ECO:0000259" key="28">
    <source>
        <dbReference type="Pfam" id="PF00441"/>
    </source>
</evidence>
<evidence type="ECO:0000313" key="35">
    <source>
        <dbReference type="Proteomes" id="UP000322899"/>
    </source>
</evidence>
<evidence type="ECO:0000313" key="34">
    <source>
        <dbReference type="EMBL" id="KAA0172604.1"/>
    </source>
</evidence>
<evidence type="ECO:0000256" key="23">
    <source>
        <dbReference type="ARBA" id="ARBA00049096"/>
    </source>
</evidence>
<evidence type="ECO:0000256" key="13">
    <source>
        <dbReference type="ARBA" id="ARBA00023098"/>
    </source>
</evidence>
<evidence type="ECO:0000313" key="38">
    <source>
        <dbReference type="Proteomes" id="UP000325113"/>
    </source>
</evidence>
<dbReference type="EC" id="1.3.8.5" evidence="16"/>
<dbReference type="Pfam" id="PF00441">
    <property type="entry name" value="Acyl-CoA_dh_1"/>
    <property type="match status" value="1"/>
</dbReference>
<feature type="domain" description="Acyl-CoA oxidase/dehydrogenase middle" evidence="29">
    <location>
        <begin position="145"/>
        <end position="240"/>
    </location>
</feature>
<dbReference type="AlphaFoldDB" id="A0A5A8E6A3"/>
<evidence type="ECO:0000256" key="9">
    <source>
        <dbReference type="ARBA" id="ARBA00022832"/>
    </source>
</evidence>
<dbReference type="GO" id="GO:0006631">
    <property type="term" value="P:fatty acid metabolic process"/>
    <property type="evidence" value="ECO:0007669"/>
    <property type="project" value="UniProtKB-KW"/>
</dbReference>
<comment type="catalytic activity">
    <reaction evidence="22">
        <text>(2R)-2-methylbutanoyl-CoA + oxidized [electron-transfer flavoprotein] + H(+) = ethylacryloyl-CoA + reduced [electron-transfer flavoprotein]</text>
        <dbReference type="Rhea" id="RHEA:65296"/>
        <dbReference type="Rhea" id="RHEA-COMP:10685"/>
        <dbReference type="Rhea" id="RHEA-COMP:10686"/>
        <dbReference type="ChEBI" id="CHEBI:15378"/>
        <dbReference type="ChEBI" id="CHEBI:57692"/>
        <dbReference type="ChEBI" id="CHEBI:58307"/>
        <dbReference type="ChEBI" id="CHEBI:156439"/>
        <dbReference type="ChEBI" id="CHEBI:156440"/>
    </reaction>
    <physiologicalReaction direction="left-to-right" evidence="22">
        <dbReference type="Rhea" id="RHEA:65297"/>
    </physiologicalReaction>
</comment>
<comment type="catalytic activity">
    <reaction evidence="26">
        <text>2-methylpropanoyl-CoA + oxidized [electron-transfer flavoprotein] + H(+) = 2-methylpropenoyl-CoA + reduced [electron-transfer flavoprotein]</text>
        <dbReference type="Rhea" id="RHEA:44180"/>
        <dbReference type="Rhea" id="RHEA-COMP:10685"/>
        <dbReference type="Rhea" id="RHEA-COMP:10686"/>
        <dbReference type="ChEBI" id="CHEBI:15378"/>
        <dbReference type="ChEBI" id="CHEBI:57338"/>
        <dbReference type="ChEBI" id="CHEBI:57692"/>
        <dbReference type="ChEBI" id="CHEBI:58307"/>
        <dbReference type="ChEBI" id="CHEBI:62500"/>
    </reaction>
    <physiologicalReaction direction="left-to-right" evidence="26">
        <dbReference type="Rhea" id="RHEA:44181"/>
    </physiologicalReaction>
</comment>
<dbReference type="FunFam" id="1.20.140.10:FF:000002">
    <property type="entry name" value="Acyl-CoA dehydrogenase short/branched chain"/>
    <property type="match status" value="1"/>
</dbReference>
<dbReference type="Proteomes" id="UP000323011">
    <property type="component" value="Unassembled WGS sequence"/>
</dbReference>
<dbReference type="InterPro" id="IPR009100">
    <property type="entry name" value="AcylCoA_DH/oxidase_NM_dom_sf"/>
</dbReference>
<evidence type="ECO:0000256" key="1">
    <source>
        <dbReference type="ARBA" id="ARBA00001974"/>
    </source>
</evidence>
<dbReference type="Gene3D" id="1.10.540.10">
    <property type="entry name" value="Acyl-CoA dehydrogenase/oxidase, N-terminal domain"/>
    <property type="match status" value="1"/>
</dbReference>
<dbReference type="InterPro" id="IPR006089">
    <property type="entry name" value="Acyl-CoA_DH_CS"/>
</dbReference>
<dbReference type="EMBL" id="VLTN01000010">
    <property type="protein sequence ID" value="KAA0154647.1"/>
    <property type="molecule type" value="Genomic_DNA"/>
</dbReference>
<evidence type="ECO:0000256" key="27">
    <source>
        <dbReference type="RuleBase" id="RU362125"/>
    </source>
</evidence>
<evidence type="ECO:0000256" key="20">
    <source>
        <dbReference type="ARBA" id="ARBA00048235"/>
    </source>
</evidence>
<evidence type="ECO:0000256" key="7">
    <source>
        <dbReference type="ARBA" id="ARBA00022630"/>
    </source>
</evidence>
<evidence type="ECO:0000256" key="19">
    <source>
        <dbReference type="ARBA" id="ARBA00042821"/>
    </source>
</evidence>
<feature type="domain" description="Acyl-CoA dehydrogenase/oxidase C-terminal" evidence="28">
    <location>
        <begin position="252"/>
        <end position="399"/>
    </location>
</feature>
<evidence type="ECO:0000256" key="16">
    <source>
        <dbReference type="ARBA" id="ARBA00039036"/>
    </source>
</evidence>
<dbReference type="Proteomes" id="UP000322899">
    <property type="component" value="Unassembled WGS sequence"/>
</dbReference>
<keyword evidence="6" id="KW-0597">Phosphoprotein</keyword>
<dbReference type="PANTHER" id="PTHR43884">
    <property type="entry name" value="ACYL-COA DEHYDROGENASE"/>
    <property type="match status" value="1"/>
</dbReference>
<keyword evidence="7 27" id="KW-0285">Flavoprotein</keyword>
<evidence type="ECO:0000313" key="33">
    <source>
        <dbReference type="EMBL" id="KAA0163718.1"/>
    </source>
</evidence>
<keyword evidence="11" id="KW-0007">Acetylation</keyword>
<comment type="catalytic activity">
    <reaction evidence="25">
        <text>(2S)-2-methylbutanoyl-CoA + oxidized [electron-transfer flavoprotein] + H(+) = (2E)-2-methylbut-2-enoyl-CoA + reduced [electron-transfer flavoprotein]</text>
        <dbReference type="Rhea" id="RHEA:48256"/>
        <dbReference type="Rhea" id="RHEA-COMP:10685"/>
        <dbReference type="Rhea" id="RHEA-COMP:10686"/>
        <dbReference type="ChEBI" id="CHEBI:15378"/>
        <dbReference type="ChEBI" id="CHEBI:57337"/>
        <dbReference type="ChEBI" id="CHEBI:57692"/>
        <dbReference type="ChEBI" id="CHEBI:58307"/>
        <dbReference type="ChEBI" id="CHEBI:88166"/>
    </reaction>
    <physiologicalReaction direction="left-to-right" evidence="25">
        <dbReference type="Rhea" id="RHEA:48257"/>
    </physiologicalReaction>
</comment>
<keyword evidence="10" id="KW-0809">Transit peptide</keyword>
<evidence type="ECO:0000256" key="12">
    <source>
        <dbReference type="ARBA" id="ARBA00023002"/>
    </source>
</evidence>
<dbReference type="InterPro" id="IPR006091">
    <property type="entry name" value="Acyl-CoA_Oxase/DH_mid-dom"/>
</dbReference>
<comment type="catalytic activity">
    <reaction evidence="24">
        <text>hexanoyl-CoA + oxidized [electron-transfer flavoprotein] + H(+) = (2E)-hexenoyl-CoA + reduced [electron-transfer flavoprotein]</text>
        <dbReference type="Rhea" id="RHEA:43464"/>
        <dbReference type="Rhea" id="RHEA-COMP:10685"/>
        <dbReference type="Rhea" id="RHEA-COMP:10686"/>
        <dbReference type="ChEBI" id="CHEBI:15378"/>
        <dbReference type="ChEBI" id="CHEBI:57692"/>
        <dbReference type="ChEBI" id="CHEBI:58307"/>
        <dbReference type="ChEBI" id="CHEBI:62077"/>
        <dbReference type="ChEBI" id="CHEBI:62620"/>
    </reaction>
    <physiologicalReaction direction="left-to-right" evidence="24">
        <dbReference type="Rhea" id="RHEA:43465"/>
    </physiologicalReaction>
</comment>
<dbReference type="GO" id="GO:0005759">
    <property type="term" value="C:mitochondrial matrix"/>
    <property type="evidence" value="ECO:0007669"/>
    <property type="project" value="UniProtKB-SubCell"/>
</dbReference>
<evidence type="ECO:0000256" key="10">
    <source>
        <dbReference type="ARBA" id="ARBA00022946"/>
    </source>
</evidence>
<evidence type="ECO:0000256" key="22">
    <source>
        <dbReference type="ARBA" id="ARBA00048592"/>
    </source>
</evidence>
<keyword evidence="36" id="KW-1185">Reference proteome</keyword>
<evidence type="ECO:0000313" key="36">
    <source>
        <dbReference type="Proteomes" id="UP000323011"/>
    </source>
</evidence>
<dbReference type="Proteomes" id="UP000325113">
    <property type="component" value="Unassembled WGS sequence"/>
</dbReference>
<evidence type="ECO:0000256" key="6">
    <source>
        <dbReference type="ARBA" id="ARBA00022553"/>
    </source>
</evidence>
<accession>A0A5A8E6A3</accession>
<protein>
    <recommendedName>
        <fullName evidence="17">Short/branched chain specific acyl-CoA dehydrogenase, mitochondrial</fullName>
        <ecNumber evidence="16">1.3.8.5</ecNumber>
    </recommendedName>
    <alternativeName>
        <fullName evidence="19">2-methyl branched chain acyl-CoA dehydrogenase</fullName>
    </alternativeName>
    <alternativeName>
        <fullName evidence="18">2-methylbutyryl-coenzyme A dehydrogenase</fullName>
    </alternativeName>
</protein>
<dbReference type="Proteomes" id="UP000324907">
    <property type="component" value="Unassembled WGS sequence"/>
</dbReference>
<comment type="pathway">
    <text evidence="15">Amino-acid degradation; L-isoleucine degradation.</text>
</comment>
<dbReference type="InterPro" id="IPR009075">
    <property type="entry name" value="AcylCo_DH/oxidase_C"/>
</dbReference>
<dbReference type="OMA" id="DAMFSYC"/>
<comment type="subunit">
    <text evidence="5">Homotetramer.</text>
</comment>
<comment type="similarity">
    <text evidence="4 27">Belongs to the acyl-CoA dehydrogenase family.</text>
</comment>
<dbReference type="EMBL" id="VLTO01000046">
    <property type="protein sequence ID" value="KAA0172604.1"/>
    <property type="molecule type" value="Genomic_DNA"/>
</dbReference>
<gene>
    <name evidence="34" type="ORF">FNF27_05957</name>
    <name evidence="33" type="ORF">FNF28_04109</name>
    <name evidence="31" type="ORF">FNF29_02178</name>
    <name evidence="32" type="ORF">FNF31_05197</name>
</gene>
<dbReference type="Gene3D" id="1.20.140.10">
    <property type="entry name" value="Butyryl-CoA Dehydrogenase, subunit A, domain 3"/>
    <property type="match status" value="1"/>
</dbReference>
<evidence type="ECO:0000313" key="32">
    <source>
        <dbReference type="EMBL" id="KAA0158785.1"/>
    </source>
</evidence>
<reference evidence="35 36" key="1">
    <citation type="submission" date="2019-07" db="EMBL/GenBank/DDBJ databases">
        <title>Genomes of Cafeteria roenbergensis.</title>
        <authorList>
            <person name="Fischer M.G."/>
            <person name="Hackl T."/>
            <person name="Roman M."/>
        </authorList>
    </citation>
    <scope>NUCLEOTIDE SEQUENCE [LARGE SCALE GENOMIC DNA]</scope>
    <source>
        <strain evidence="31 36">BVI</strain>
        <strain evidence="32 38">Cflag</strain>
        <strain evidence="34 35">E4-10P</strain>
        <strain evidence="33 37">RCC970-E3</strain>
    </source>
</reference>
<comment type="cofactor">
    <cofactor evidence="1 27">
        <name>FAD</name>
        <dbReference type="ChEBI" id="CHEBI:57692"/>
    </cofactor>
</comment>
<dbReference type="FunFam" id="1.10.540.10:FF:000012">
    <property type="entry name" value="Acyl-CoA dehydrogenase short/branched chain"/>
    <property type="match status" value="1"/>
</dbReference>
<evidence type="ECO:0000256" key="15">
    <source>
        <dbReference type="ARBA" id="ARBA00037895"/>
    </source>
</evidence>
<evidence type="ECO:0000256" key="4">
    <source>
        <dbReference type="ARBA" id="ARBA00009347"/>
    </source>
</evidence>
<keyword evidence="9" id="KW-0276">Fatty acid metabolism</keyword>
<evidence type="ECO:0000256" key="5">
    <source>
        <dbReference type="ARBA" id="ARBA00011881"/>
    </source>
</evidence>
<keyword evidence="8 27" id="KW-0274">FAD</keyword>
<keyword evidence="13" id="KW-0443">Lipid metabolism</keyword>
<dbReference type="PROSITE" id="PS00072">
    <property type="entry name" value="ACYL_COA_DH_1"/>
    <property type="match status" value="1"/>
</dbReference>
<dbReference type="PROSITE" id="PS00073">
    <property type="entry name" value="ACYL_COA_DH_2"/>
    <property type="match status" value="1"/>
</dbReference>
<evidence type="ECO:0000313" key="37">
    <source>
        <dbReference type="Proteomes" id="UP000324907"/>
    </source>
</evidence>